<dbReference type="Gene3D" id="3.20.20.330">
    <property type="entry name" value="Homocysteine-binding-like domain"/>
    <property type="match status" value="1"/>
</dbReference>
<protein>
    <recommendedName>
        <fullName evidence="4">Hcy-binding domain-containing protein</fullName>
    </recommendedName>
</protein>
<dbReference type="PANTHER" id="PTHR11103">
    <property type="entry name" value="SLR1189 PROTEIN"/>
    <property type="match status" value="1"/>
</dbReference>
<evidence type="ECO:0000256" key="2">
    <source>
        <dbReference type="ARBA" id="ARBA00022679"/>
    </source>
</evidence>
<sequence length="229" mass="24589">MIADNVRFVRQLRELSGVACSHAEYGEGPRGPVLIGGTMGCYGDAYNPREALPEPSAFVYHRLHASQLATAGVDFLYGTTLPALSEAVGMARAMAATGVPYVLSFIIRSDGRLLDGTPLVQAIERIDQTVSPPPRFYMVNCVHPSILLSALSAPVNARTAARSRLLGIQANASAKSPEELDGTATLQADDFDEWVAGMVRLRAEHRLRIFGGCCGTNDRYIARLVAALT</sequence>
<dbReference type="PROSITE" id="PS50970">
    <property type="entry name" value="HCY"/>
    <property type="match status" value="1"/>
</dbReference>
<dbReference type="GO" id="GO:0032259">
    <property type="term" value="P:methylation"/>
    <property type="evidence" value="ECO:0007669"/>
    <property type="project" value="UniProtKB-KW"/>
</dbReference>
<evidence type="ECO:0000259" key="4">
    <source>
        <dbReference type="PROSITE" id="PS50970"/>
    </source>
</evidence>
<evidence type="ECO:0000256" key="1">
    <source>
        <dbReference type="ARBA" id="ARBA00022603"/>
    </source>
</evidence>
<comment type="cofactor">
    <cofactor evidence="3">
        <name>Zn(2+)</name>
        <dbReference type="ChEBI" id="CHEBI:29105"/>
    </cofactor>
</comment>
<reference evidence="5" key="1">
    <citation type="journal article" date="2014" name="Int. J. Syst. Evol. Microbiol.">
        <title>Complete genome sequence of Corynebacterium casei LMG S-19264T (=DSM 44701T), isolated from a smear-ripened cheese.</title>
        <authorList>
            <consortium name="US DOE Joint Genome Institute (JGI-PGF)"/>
            <person name="Walter F."/>
            <person name="Albersmeier A."/>
            <person name="Kalinowski J."/>
            <person name="Ruckert C."/>
        </authorList>
    </citation>
    <scope>NUCLEOTIDE SEQUENCE</scope>
    <source>
        <strain evidence="5">JCM 18487</strain>
    </source>
</reference>
<proteinExistence type="predicted"/>
<keyword evidence="3" id="KW-0862">Zinc</keyword>
<keyword evidence="1 3" id="KW-0489">Methyltransferase</keyword>
<feature type="binding site" evidence="3">
    <location>
        <position position="141"/>
    </location>
    <ligand>
        <name>Zn(2+)</name>
        <dbReference type="ChEBI" id="CHEBI:29105"/>
    </ligand>
</feature>
<comment type="caution">
    <text evidence="5">The sequence shown here is derived from an EMBL/GenBank/DDBJ whole genome shotgun (WGS) entry which is preliminary data.</text>
</comment>
<keyword evidence="2 3" id="KW-0808">Transferase</keyword>
<accession>A0A917NJK4</accession>
<evidence type="ECO:0000256" key="3">
    <source>
        <dbReference type="PROSITE-ProRule" id="PRU00333"/>
    </source>
</evidence>
<dbReference type="EMBL" id="BMOY01000011">
    <property type="protein sequence ID" value="GGJ02565.1"/>
    <property type="molecule type" value="Genomic_DNA"/>
</dbReference>
<name>A0A917NJK4_9BACL</name>
<dbReference type="AlphaFoldDB" id="A0A917NJK4"/>
<dbReference type="InterPro" id="IPR036589">
    <property type="entry name" value="HCY_dom_sf"/>
</dbReference>
<dbReference type="GO" id="GO:0046872">
    <property type="term" value="F:metal ion binding"/>
    <property type="evidence" value="ECO:0007669"/>
    <property type="project" value="UniProtKB-KW"/>
</dbReference>
<reference evidence="5" key="2">
    <citation type="submission" date="2020-09" db="EMBL/GenBank/DDBJ databases">
        <authorList>
            <person name="Sun Q."/>
            <person name="Ohkuma M."/>
        </authorList>
    </citation>
    <scope>NUCLEOTIDE SEQUENCE</scope>
    <source>
        <strain evidence="5">JCM 18487</strain>
    </source>
</reference>
<organism evidence="5 6">
    <name type="scientific">Alicyclobacillus cellulosilyticus</name>
    <dbReference type="NCBI Taxonomy" id="1003997"/>
    <lineage>
        <taxon>Bacteria</taxon>
        <taxon>Bacillati</taxon>
        <taxon>Bacillota</taxon>
        <taxon>Bacilli</taxon>
        <taxon>Bacillales</taxon>
        <taxon>Alicyclobacillaceae</taxon>
        <taxon>Alicyclobacillus</taxon>
    </lineage>
</organism>
<feature type="binding site" evidence="3">
    <location>
        <position position="213"/>
    </location>
    <ligand>
        <name>Zn(2+)</name>
        <dbReference type="ChEBI" id="CHEBI:29105"/>
    </ligand>
</feature>
<evidence type="ECO:0000313" key="6">
    <source>
        <dbReference type="Proteomes" id="UP000637695"/>
    </source>
</evidence>
<keyword evidence="3" id="KW-0479">Metal-binding</keyword>
<dbReference type="InterPro" id="IPR003726">
    <property type="entry name" value="HCY_dom"/>
</dbReference>
<evidence type="ECO:0000313" key="5">
    <source>
        <dbReference type="EMBL" id="GGJ02565.1"/>
    </source>
</evidence>
<dbReference type="GO" id="GO:0008168">
    <property type="term" value="F:methyltransferase activity"/>
    <property type="evidence" value="ECO:0007669"/>
    <property type="project" value="UniProtKB-UniRule"/>
</dbReference>
<dbReference type="SUPFAM" id="SSF82282">
    <property type="entry name" value="Homocysteine S-methyltransferase"/>
    <property type="match status" value="1"/>
</dbReference>
<dbReference type="PANTHER" id="PTHR11103:SF18">
    <property type="entry name" value="SLR1189 PROTEIN"/>
    <property type="match status" value="1"/>
</dbReference>
<feature type="binding site" evidence="3">
    <location>
        <position position="214"/>
    </location>
    <ligand>
        <name>Zn(2+)</name>
        <dbReference type="ChEBI" id="CHEBI:29105"/>
    </ligand>
</feature>
<dbReference type="Pfam" id="PF02574">
    <property type="entry name" value="S-methyl_trans"/>
    <property type="match status" value="1"/>
</dbReference>
<keyword evidence="6" id="KW-1185">Reference proteome</keyword>
<gene>
    <name evidence="5" type="ORF">GCM10010885_09820</name>
</gene>
<dbReference type="Proteomes" id="UP000637695">
    <property type="component" value="Unassembled WGS sequence"/>
</dbReference>
<feature type="domain" description="Hcy-binding" evidence="4">
    <location>
        <begin position="1"/>
        <end position="228"/>
    </location>
</feature>